<gene>
    <name evidence="5 7" type="primary">bioH</name>
    <name evidence="7" type="ORF">H8B19_08585</name>
</gene>
<reference evidence="7" key="1">
    <citation type="journal article" date="2018" name="Int. J. Syst. Evol. Microbiol.">
        <title>Neptunicella marina gen. nov., sp. nov., isolated from surface seawater.</title>
        <authorList>
            <person name="Liu X."/>
            <person name="Lai Q."/>
            <person name="Du Y."/>
            <person name="Zhang X."/>
            <person name="Liu Z."/>
            <person name="Sun F."/>
            <person name="Shao Z."/>
        </authorList>
    </citation>
    <scope>NUCLEOTIDE SEQUENCE</scope>
    <source>
        <strain evidence="7">S27-2</strain>
    </source>
</reference>
<keyword evidence="8" id="KW-1185">Reference proteome</keyword>
<organism evidence="7 8">
    <name type="scientific">Neptunicella marina</name>
    <dbReference type="NCBI Taxonomy" id="2125989"/>
    <lineage>
        <taxon>Bacteria</taxon>
        <taxon>Pseudomonadati</taxon>
        <taxon>Pseudomonadota</taxon>
        <taxon>Gammaproteobacteria</taxon>
        <taxon>Alteromonadales</taxon>
        <taxon>Alteromonadaceae</taxon>
        <taxon>Neptunicella</taxon>
    </lineage>
</organism>
<feature type="binding site" evidence="5">
    <location>
        <position position="22"/>
    </location>
    <ligand>
        <name>substrate</name>
    </ligand>
</feature>
<dbReference type="Gene3D" id="3.40.50.1820">
    <property type="entry name" value="alpha/beta hydrolase"/>
    <property type="match status" value="1"/>
</dbReference>
<dbReference type="GO" id="GO:0090499">
    <property type="term" value="F:pimelyl-[acyl-carrier protein] methyl ester esterase activity"/>
    <property type="evidence" value="ECO:0007669"/>
    <property type="project" value="UniProtKB-EC"/>
</dbReference>
<reference evidence="7" key="2">
    <citation type="submission" date="2020-08" db="EMBL/GenBank/DDBJ databases">
        <authorList>
            <person name="Lai Q."/>
        </authorList>
    </citation>
    <scope>NUCLEOTIDE SEQUENCE</scope>
    <source>
        <strain evidence="7">S27-2</strain>
    </source>
</reference>
<dbReference type="GO" id="GO:0009102">
    <property type="term" value="P:biotin biosynthetic process"/>
    <property type="evidence" value="ECO:0007669"/>
    <property type="project" value="UniProtKB-UniRule"/>
</dbReference>
<keyword evidence="2 5" id="KW-0963">Cytoplasm</keyword>
<dbReference type="Pfam" id="PF00561">
    <property type="entry name" value="Abhydrolase_1"/>
    <property type="match status" value="1"/>
</dbReference>
<feature type="domain" description="AB hydrolase-1" evidence="6">
    <location>
        <begin position="16"/>
        <end position="244"/>
    </location>
</feature>
<feature type="active site" evidence="5">
    <location>
        <position position="237"/>
    </location>
</feature>
<dbReference type="UniPathway" id="UPA00078"/>
<keyword evidence="1 5" id="KW-0719">Serine esterase</keyword>
<dbReference type="InterPro" id="IPR010076">
    <property type="entry name" value="BioH"/>
</dbReference>
<evidence type="ECO:0000256" key="2">
    <source>
        <dbReference type="ARBA" id="ARBA00022490"/>
    </source>
</evidence>
<dbReference type="EC" id="3.1.1.85" evidence="5"/>
<dbReference type="RefSeq" id="WP_186506385.1">
    <property type="nucleotide sequence ID" value="NZ_JACNEP010000005.1"/>
</dbReference>
<feature type="active site" evidence="5">
    <location>
        <position position="209"/>
    </location>
</feature>
<dbReference type="GO" id="GO:0016020">
    <property type="term" value="C:membrane"/>
    <property type="evidence" value="ECO:0007669"/>
    <property type="project" value="TreeGrafter"/>
</dbReference>
<comment type="function">
    <text evidence="5">The physiological role of BioH is to remove the methyl group introduced by BioC when the pimeloyl moiety is complete. It allows to synthesize pimeloyl-ACP via the fatty acid synthetic pathway through the hydrolysis of the ester bonds of pimeloyl-ACP esters.</text>
</comment>
<name>A0A8J6IU31_9ALTE</name>
<dbReference type="PRINTS" id="PR00111">
    <property type="entry name" value="ABHYDROLASE"/>
</dbReference>
<dbReference type="EMBL" id="JACNEP010000005">
    <property type="protein sequence ID" value="MBC3765932.1"/>
    <property type="molecule type" value="Genomic_DNA"/>
</dbReference>
<evidence type="ECO:0000313" key="8">
    <source>
        <dbReference type="Proteomes" id="UP000601768"/>
    </source>
</evidence>
<evidence type="ECO:0000256" key="5">
    <source>
        <dbReference type="HAMAP-Rule" id="MF_01260"/>
    </source>
</evidence>
<dbReference type="GO" id="GO:0005737">
    <property type="term" value="C:cytoplasm"/>
    <property type="evidence" value="ECO:0007669"/>
    <property type="project" value="UniProtKB-SubCell"/>
</dbReference>
<dbReference type="PANTHER" id="PTHR43798:SF31">
    <property type="entry name" value="AB HYDROLASE SUPERFAMILY PROTEIN YCLE"/>
    <property type="match status" value="1"/>
</dbReference>
<comment type="subcellular location">
    <subcellularLocation>
        <location evidence="5">Cytoplasm</location>
    </subcellularLocation>
</comment>
<dbReference type="PANTHER" id="PTHR43798">
    <property type="entry name" value="MONOACYLGLYCEROL LIPASE"/>
    <property type="match status" value="1"/>
</dbReference>
<dbReference type="InterPro" id="IPR000073">
    <property type="entry name" value="AB_hydrolase_1"/>
</dbReference>
<keyword evidence="4 5" id="KW-0378">Hydrolase</keyword>
<comment type="similarity">
    <text evidence="5">Belongs to the AB hydrolase superfamily. Carboxylesterase BioH family.</text>
</comment>
<comment type="subunit">
    <text evidence="5">Monomer.</text>
</comment>
<sequence length="259" mass="28678">MTNCIYRHQTGQGKDLVFLHGWGVNSGVWQGINQVLQQDYRIHTIDLPGFGLSHQCLPDEYNLQKISTLVEPHIPAGAILIGWSLGGLVANQIALNNQVQLAGLINIASSPKFVSDKNWQGINFKVLQMFSEQLQEDFAKTLERFLAIQAMGSQSARQDIKALNAAVAQYPSPNVNALIGGLQILEYTDLRQQLNTIEIPVLNCFGRLDSLVPAKTQPAITECYTNSQVVTFEKASHAPFISHPEDFIKAIKGFVDQIH</sequence>
<dbReference type="AlphaFoldDB" id="A0A8J6IU31"/>
<dbReference type="InterPro" id="IPR029058">
    <property type="entry name" value="AB_hydrolase_fold"/>
</dbReference>
<proteinExistence type="inferred from homology"/>
<dbReference type="SUPFAM" id="SSF53474">
    <property type="entry name" value="alpha/beta-Hydrolases"/>
    <property type="match status" value="1"/>
</dbReference>
<evidence type="ECO:0000256" key="1">
    <source>
        <dbReference type="ARBA" id="ARBA00022487"/>
    </source>
</evidence>
<dbReference type="InterPro" id="IPR050266">
    <property type="entry name" value="AB_hydrolase_sf"/>
</dbReference>
<keyword evidence="3 5" id="KW-0093">Biotin biosynthesis</keyword>
<protein>
    <recommendedName>
        <fullName evidence="5">Pimeloyl-[acyl-carrier protein] methyl ester esterase</fullName>
        <ecNumber evidence="5">3.1.1.85</ecNumber>
    </recommendedName>
    <alternativeName>
        <fullName evidence="5">Biotin synthesis protein BioH</fullName>
    </alternativeName>
    <alternativeName>
        <fullName evidence="5">Carboxylesterase BioH</fullName>
    </alternativeName>
</protein>
<dbReference type="HAMAP" id="MF_01260">
    <property type="entry name" value="Carboxylester"/>
    <property type="match status" value="1"/>
</dbReference>
<evidence type="ECO:0000259" key="6">
    <source>
        <dbReference type="Pfam" id="PF00561"/>
    </source>
</evidence>
<comment type="pathway">
    <text evidence="5">Cofactor biosynthesis; biotin biosynthesis.</text>
</comment>
<feature type="binding site" evidence="5">
    <location>
        <begin position="145"/>
        <end position="149"/>
    </location>
    <ligand>
        <name>substrate</name>
    </ligand>
</feature>
<feature type="active site" description="Nucleophile" evidence="5">
    <location>
        <position position="84"/>
    </location>
</feature>
<evidence type="ECO:0000256" key="4">
    <source>
        <dbReference type="ARBA" id="ARBA00022801"/>
    </source>
</evidence>
<feature type="binding site" evidence="5">
    <location>
        <position position="237"/>
    </location>
    <ligand>
        <name>substrate</name>
    </ligand>
</feature>
<evidence type="ECO:0000313" key="7">
    <source>
        <dbReference type="EMBL" id="MBC3765932.1"/>
    </source>
</evidence>
<dbReference type="Proteomes" id="UP000601768">
    <property type="component" value="Unassembled WGS sequence"/>
</dbReference>
<feature type="binding site" evidence="5">
    <location>
        <begin position="84"/>
        <end position="85"/>
    </location>
    <ligand>
        <name>substrate</name>
    </ligand>
</feature>
<accession>A0A8J6IU31</accession>
<comment type="caution">
    <text evidence="7">The sequence shown here is derived from an EMBL/GenBank/DDBJ whole genome shotgun (WGS) entry which is preliminary data.</text>
</comment>
<dbReference type="NCBIfam" id="TIGR01738">
    <property type="entry name" value="bioH"/>
    <property type="match status" value="1"/>
</dbReference>
<evidence type="ECO:0000256" key="3">
    <source>
        <dbReference type="ARBA" id="ARBA00022756"/>
    </source>
</evidence>
<comment type="catalytic activity">
    <reaction evidence="5">
        <text>6-carboxyhexanoyl-[ACP] methyl ester + H2O = 6-carboxyhexanoyl-[ACP] + methanol + H(+)</text>
        <dbReference type="Rhea" id="RHEA:42700"/>
        <dbReference type="Rhea" id="RHEA-COMP:9955"/>
        <dbReference type="Rhea" id="RHEA-COMP:10186"/>
        <dbReference type="ChEBI" id="CHEBI:15377"/>
        <dbReference type="ChEBI" id="CHEBI:15378"/>
        <dbReference type="ChEBI" id="CHEBI:17790"/>
        <dbReference type="ChEBI" id="CHEBI:78846"/>
        <dbReference type="ChEBI" id="CHEBI:82735"/>
        <dbReference type="EC" id="3.1.1.85"/>
    </reaction>
</comment>